<feature type="domain" description="TonB-dependent receptor-like beta-barrel" evidence="14">
    <location>
        <begin position="336"/>
        <end position="844"/>
    </location>
</feature>
<keyword evidence="2 11" id="KW-0813">Transport</keyword>
<evidence type="ECO:0000313" key="17">
    <source>
        <dbReference type="Proteomes" id="UP001557484"/>
    </source>
</evidence>
<feature type="domain" description="TonB-dependent receptor plug" evidence="15">
    <location>
        <begin position="65"/>
        <end position="169"/>
    </location>
</feature>
<gene>
    <name evidence="16" type="ORF">AB4875_14205</name>
</gene>
<keyword evidence="5 11" id="KW-0812">Transmembrane</keyword>
<dbReference type="EMBL" id="JBFRYB010000001">
    <property type="protein sequence ID" value="MEX1666643.1"/>
    <property type="molecule type" value="Genomic_DNA"/>
</dbReference>
<dbReference type="PROSITE" id="PS52016">
    <property type="entry name" value="TONB_DEPENDENT_REC_3"/>
    <property type="match status" value="1"/>
</dbReference>
<keyword evidence="6" id="KW-0408">Iron</keyword>
<keyword evidence="17" id="KW-1185">Reference proteome</keyword>
<keyword evidence="9 11" id="KW-0472">Membrane</keyword>
<proteinExistence type="inferred from homology"/>
<dbReference type="InterPro" id="IPR000531">
    <property type="entry name" value="Beta-barrel_TonB"/>
</dbReference>
<evidence type="ECO:0000256" key="5">
    <source>
        <dbReference type="ARBA" id="ARBA00022692"/>
    </source>
</evidence>
<comment type="similarity">
    <text evidence="11 12">Belongs to the TonB-dependent receptor family.</text>
</comment>
<dbReference type="PANTHER" id="PTHR32552:SF81">
    <property type="entry name" value="TONB-DEPENDENT OUTER MEMBRANE RECEPTOR"/>
    <property type="match status" value="1"/>
</dbReference>
<evidence type="ECO:0000256" key="4">
    <source>
        <dbReference type="ARBA" id="ARBA00022496"/>
    </source>
</evidence>
<evidence type="ECO:0000256" key="9">
    <source>
        <dbReference type="ARBA" id="ARBA00023136"/>
    </source>
</evidence>
<evidence type="ECO:0000256" key="1">
    <source>
        <dbReference type="ARBA" id="ARBA00004571"/>
    </source>
</evidence>
<evidence type="ECO:0000256" key="11">
    <source>
        <dbReference type="PROSITE-ProRule" id="PRU01360"/>
    </source>
</evidence>
<dbReference type="Proteomes" id="UP001557484">
    <property type="component" value="Unassembled WGS sequence"/>
</dbReference>
<evidence type="ECO:0000256" key="7">
    <source>
        <dbReference type="ARBA" id="ARBA00023065"/>
    </source>
</evidence>
<dbReference type="SUPFAM" id="SSF56935">
    <property type="entry name" value="Porins"/>
    <property type="match status" value="1"/>
</dbReference>
<name>A0ABV3U083_9GAMM</name>
<evidence type="ECO:0000256" key="13">
    <source>
        <dbReference type="SAM" id="MobiDB-lite"/>
    </source>
</evidence>
<keyword evidence="16" id="KW-0675">Receptor</keyword>
<feature type="region of interest" description="Disordered" evidence="13">
    <location>
        <begin position="603"/>
        <end position="629"/>
    </location>
</feature>
<dbReference type="PANTHER" id="PTHR32552">
    <property type="entry name" value="FERRICHROME IRON RECEPTOR-RELATED"/>
    <property type="match status" value="1"/>
</dbReference>
<keyword evidence="3 11" id="KW-1134">Transmembrane beta strand</keyword>
<keyword evidence="4" id="KW-0410">Iron transport</keyword>
<dbReference type="InterPro" id="IPR039426">
    <property type="entry name" value="TonB-dep_rcpt-like"/>
</dbReference>
<organism evidence="16 17">
    <name type="scientific">Zhongshania arctica</name>
    <dbReference type="NCBI Taxonomy" id="3238302"/>
    <lineage>
        <taxon>Bacteria</taxon>
        <taxon>Pseudomonadati</taxon>
        <taxon>Pseudomonadota</taxon>
        <taxon>Gammaproteobacteria</taxon>
        <taxon>Cellvibrionales</taxon>
        <taxon>Spongiibacteraceae</taxon>
        <taxon>Zhongshania</taxon>
    </lineage>
</organism>
<evidence type="ECO:0000256" key="3">
    <source>
        <dbReference type="ARBA" id="ARBA00022452"/>
    </source>
</evidence>
<evidence type="ECO:0000256" key="10">
    <source>
        <dbReference type="ARBA" id="ARBA00023237"/>
    </source>
</evidence>
<evidence type="ECO:0000256" key="12">
    <source>
        <dbReference type="RuleBase" id="RU003357"/>
    </source>
</evidence>
<dbReference type="InterPro" id="IPR036942">
    <property type="entry name" value="Beta-barrel_TonB_sf"/>
</dbReference>
<evidence type="ECO:0000256" key="6">
    <source>
        <dbReference type="ARBA" id="ARBA00023004"/>
    </source>
</evidence>
<comment type="subcellular location">
    <subcellularLocation>
        <location evidence="1 11">Cell outer membrane</location>
        <topology evidence="1 11">Multi-pass membrane protein</topology>
    </subcellularLocation>
</comment>
<keyword evidence="8 12" id="KW-0798">TonB box</keyword>
<evidence type="ECO:0000256" key="8">
    <source>
        <dbReference type="ARBA" id="ARBA00023077"/>
    </source>
</evidence>
<reference evidence="16 17" key="1">
    <citation type="journal article" date="2011" name="Int. J. Syst. Evol. Microbiol.">
        <title>Zhongshania antarctica gen. nov., sp. nov. and Zhongshania guokunii sp. nov., gammaproteobacteria respectively isolated from coastal attached (fast) ice and surface seawater of the Antarctic.</title>
        <authorList>
            <person name="Li H.J."/>
            <person name="Zhang X.Y."/>
            <person name="Chen C.X."/>
            <person name="Zhang Y.J."/>
            <person name="Gao Z.M."/>
            <person name="Yu Y."/>
            <person name="Chen X.L."/>
            <person name="Chen B."/>
            <person name="Zhang Y.Z."/>
        </authorList>
    </citation>
    <scope>NUCLEOTIDE SEQUENCE [LARGE SCALE GENOMIC DNA]</scope>
    <source>
        <strain evidence="16 17">R06B22</strain>
    </source>
</reference>
<evidence type="ECO:0000259" key="14">
    <source>
        <dbReference type="Pfam" id="PF00593"/>
    </source>
</evidence>
<evidence type="ECO:0000313" key="16">
    <source>
        <dbReference type="EMBL" id="MEX1666643.1"/>
    </source>
</evidence>
<dbReference type="Gene3D" id="2.40.170.20">
    <property type="entry name" value="TonB-dependent receptor, beta-barrel domain"/>
    <property type="match status" value="3"/>
</dbReference>
<keyword evidence="7" id="KW-0406">Ion transport</keyword>
<evidence type="ECO:0000256" key="2">
    <source>
        <dbReference type="ARBA" id="ARBA00022448"/>
    </source>
</evidence>
<comment type="caution">
    <text evidence="16">The sequence shown here is derived from an EMBL/GenBank/DDBJ whole genome shotgun (WGS) entry which is preliminary data.</text>
</comment>
<protein>
    <submittedName>
        <fullName evidence="16">TonB-dependent receptor</fullName>
    </submittedName>
</protein>
<dbReference type="InterPro" id="IPR012910">
    <property type="entry name" value="Plug_dom"/>
</dbReference>
<sequence length="887" mass="97618">MYIFGLASLSKNYATVINASHCAGGSRSINFGVSLLLLSALVSSPINAAQLEEVVVTATMRSESLQDVPVSVNAVGGEKLFEAGIDKIEDLAAYVPNLTMSETAIGTNIYIRGIGSGINQGFEQSVGMYFDGVSYGRAQLSRSPFMDLARVEVLRGPQNILQGKNSIAGSLNLISAMPGQEFEALVSVVHEPSHGEEVYDFMVSTPVSDTFGLRASARVKRFDGYMENLTLNRDEPSRDEMTLRLVLDWALGDNTSVMFKTEQSIFDGTGRQIEIVNDRPSVRPVTTGAQGDDFNGRTYAEMLDETNLVIGGLVIGGQPVGAVVIQIDEDSSVLNNYQDLKRSNNGDFSNNKVGAHILKIQSRVNDHEFTSISAFLNYEFTETCDCDFTGGNLFKLDLAEDYEQYSQEFRWISPPAENFEFIGGLYLHKSSLTFKDGFYIDRSWTAIPELLNALDYSDALAAIQAGNLEGIGGRGSFPPGDAGDIVAGLNAKRDFTTEAFLASAFLQTTWHIADTLRLTFGGRYSYEEKEGSRYFDFFDLDTGQRRPEGELDAITSRTFLSERHDLSGERTEDFFSPILTVQWEATDESMVYATLTRGFKSGGYDARSNSSPSPDDAIKDHDNNPLTPDLNTRNIVGSFEFDREVANSFEVGAKNTLFDGVMELNVAFFYTEYTDLQVSVFDGTLGFNVGNAGEARTMGIELDGRAALSENLLVSFSMAWLDFEFTDYENGQCYQDRVNAGRGYSNNAPLPDSYVDGVPFCDFKGKTNQYAADISGNLGFVYSLELGRSWEMRSGLDFVFTSAFNPTPNLDPSMEQDGYVKVNGRLGFAHIDRGWDIALVAKNLTDERTIGYASDTPLANSNLGTVGHYAFADRSRSLGLQISKRWR</sequence>
<evidence type="ECO:0000259" key="15">
    <source>
        <dbReference type="Pfam" id="PF07715"/>
    </source>
</evidence>
<dbReference type="Pfam" id="PF00593">
    <property type="entry name" value="TonB_dep_Rec_b-barrel"/>
    <property type="match status" value="1"/>
</dbReference>
<accession>A0ABV3U083</accession>
<dbReference type="Pfam" id="PF07715">
    <property type="entry name" value="Plug"/>
    <property type="match status" value="1"/>
</dbReference>
<dbReference type="RefSeq" id="WP_368376716.1">
    <property type="nucleotide sequence ID" value="NZ_JBFRYB010000001.1"/>
</dbReference>
<keyword evidence="10 11" id="KW-0998">Cell outer membrane</keyword>